<sequence>MSAPVEPEEPVPQSKTSKLGAYLHDGWSKGKEKSMDELLKGKLALQHSLGLGAVPNVIPLGEARLDADFRTVEIGWHPVAGMGGKWLAEKSGLGKMINKNIGKYPDPTQHWAVLVGGFVHQLWMDEELDIIYINAVIEREEWHTFEVGKTRFTDEALKQAAEMVIHNMREKRPAYNLISNNCQNFAVALLDAIQIGAHQQFATSFAVYQAATGSGTIKDLFVDKHPEEQKVDLQRPEMHRTDTVQTAQQVMDENTTKLDNHHSFFSWRSKNKPV</sequence>
<proteinExistence type="predicted"/>
<evidence type="ECO:0000313" key="1">
    <source>
        <dbReference type="EMBL" id="RDW62395.1"/>
    </source>
</evidence>
<dbReference type="Proteomes" id="UP000256645">
    <property type="component" value="Unassembled WGS sequence"/>
</dbReference>
<evidence type="ECO:0008006" key="3">
    <source>
        <dbReference type="Google" id="ProtNLM"/>
    </source>
</evidence>
<evidence type="ECO:0000313" key="2">
    <source>
        <dbReference type="Proteomes" id="UP000256645"/>
    </source>
</evidence>
<dbReference type="AlphaFoldDB" id="A0A3D8QKQ5"/>
<reference evidence="1 2" key="1">
    <citation type="journal article" date="2018" name="IMA Fungus">
        <title>IMA Genome-F 9: Draft genome sequence of Annulohypoxylon stygium, Aspergillus mulundensis, Berkeleyomyces basicola (syn. Thielaviopsis basicola), Ceratocystis smalleyi, two Cercospora beticola strains, Coleophoma cylindrospora, Fusarium fracticaudum, Phialophora cf. hyalina, and Morchella septimelata.</title>
        <authorList>
            <person name="Wingfield B.D."/>
            <person name="Bills G.F."/>
            <person name="Dong Y."/>
            <person name="Huang W."/>
            <person name="Nel W.J."/>
            <person name="Swalarsk-Parry B.S."/>
            <person name="Vaghefi N."/>
            <person name="Wilken P.M."/>
            <person name="An Z."/>
            <person name="de Beer Z.W."/>
            <person name="De Vos L."/>
            <person name="Chen L."/>
            <person name="Duong T.A."/>
            <person name="Gao Y."/>
            <person name="Hammerbacher A."/>
            <person name="Kikkert J.R."/>
            <person name="Li Y."/>
            <person name="Li H."/>
            <person name="Li K."/>
            <person name="Li Q."/>
            <person name="Liu X."/>
            <person name="Ma X."/>
            <person name="Naidoo K."/>
            <person name="Pethybridge S.J."/>
            <person name="Sun J."/>
            <person name="Steenkamp E.T."/>
            <person name="van der Nest M.A."/>
            <person name="van Wyk S."/>
            <person name="Wingfield M.J."/>
            <person name="Xiong C."/>
            <person name="Yue Q."/>
            <person name="Zhang X."/>
        </authorList>
    </citation>
    <scope>NUCLEOTIDE SEQUENCE [LARGE SCALE GENOMIC DNA]</scope>
    <source>
        <strain evidence="1 2">BP6252</strain>
    </source>
</reference>
<dbReference type="EMBL" id="PDLM01000014">
    <property type="protein sequence ID" value="RDW62395.1"/>
    <property type="molecule type" value="Genomic_DNA"/>
</dbReference>
<dbReference type="STRING" id="1849047.A0A3D8QKQ5"/>
<comment type="caution">
    <text evidence="1">The sequence shown here is derived from an EMBL/GenBank/DDBJ whole genome shotgun (WGS) entry which is preliminary data.</text>
</comment>
<dbReference type="OrthoDB" id="3431913at2759"/>
<name>A0A3D8QKQ5_9HELO</name>
<keyword evidence="2" id="KW-1185">Reference proteome</keyword>
<organism evidence="1 2">
    <name type="scientific">Coleophoma cylindrospora</name>
    <dbReference type="NCBI Taxonomy" id="1849047"/>
    <lineage>
        <taxon>Eukaryota</taxon>
        <taxon>Fungi</taxon>
        <taxon>Dikarya</taxon>
        <taxon>Ascomycota</taxon>
        <taxon>Pezizomycotina</taxon>
        <taxon>Leotiomycetes</taxon>
        <taxon>Helotiales</taxon>
        <taxon>Dermateaceae</taxon>
        <taxon>Coleophoma</taxon>
    </lineage>
</organism>
<accession>A0A3D8QKQ5</accession>
<protein>
    <recommendedName>
        <fullName evidence="3">PPPDE domain-containing protein</fullName>
    </recommendedName>
</protein>
<gene>
    <name evidence="1" type="ORF">BP6252_11828</name>
</gene>